<dbReference type="InterPro" id="IPR010982">
    <property type="entry name" value="Lambda_DNA-bd_dom_sf"/>
</dbReference>
<dbReference type="InterPro" id="IPR001387">
    <property type="entry name" value="Cro/C1-type_HTH"/>
</dbReference>
<dbReference type="CDD" id="cd00093">
    <property type="entry name" value="HTH_XRE"/>
    <property type="match status" value="1"/>
</dbReference>
<dbReference type="KEGG" id="bhl:Bache_2821"/>
<gene>
    <name evidence="2" type="ordered locus">Bache_2821</name>
</gene>
<organism evidence="2 3">
    <name type="scientific">Bacteroides helcogenes (strain ATCC 35417 / DSM 20613 / JCM 6297 / CCUG 15421 / P 36-108)</name>
    <dbReference type="NCBI Taxonomy" id="693979"/>
    <lineage>
        <taxon>Bacteria</taxon>
        <taxon>Pseudomonadati</taxon>
        <taxon>Bacteroidota</taxon>
        <taxon>Bacteroidia</taxon>
        <taxon>Bacteroidales</taxon>
        <taxon>Bacteroidaceae</taxon>
        <taxon>Bacteroides</taxon>
    </lineage>
</organism>
<sequence length="127" mass="14338">MTIFNQNSQFSFAYSIFTAIFATDLNHTHMEVKTIIKQRGFTMEAVAKKMGITRVTLAQNLSRNPTVGTLQKIADVIGCKVGDFFADEINIDKDELTALIQHKGDFYKANTIEELKKIVAEIEEKAY</sequence>
<protein>
    <submittedName>
        <fullName evidence="2">Helix-turn-helix domain protein</fullName>
    </submittedName>
</protein>
<reference key="1">
    <citation type="submission" date="2010-11" db="EMBL/GenBank/DDBJ databases">
        <title>The complete genome of Bacteroides helcogenes P 36-108.</title>
        <authorList>
            <consortium name="US DOE Joint Genome Institute (JGI-PGF)"/>
            <person name="Lucas S."/>
            <person name="Copeland A."/>
            <person name="Lapidus A."/>
            <person name="Bruce D."/>
            <person name="Goodwin L."/>
            <person name="Pitluck S."/>
            <person name="Kyrpides N."/>
            <person name="Mavromatis K."/>
            <person name="Ivanova N."/>
            <person name="Zeytun A."/>
            <person name="Brettin T."/>
            <person name="Detter J.C."/>
            <person name="Tapia R."/>
            <person name="Han C."/>
            <person name="Land M."/>
            <person name="Hauser L."/>
            <person name="Markowitz V."/>
            <person name="Cheng J.-F."/>
            <person name="Hugenholtz P."/>
            <person name="Woyke T."/>
            <person name="Wu D."/>
            <person name="Gronow S."/>
            <person name="Wellnitz S."/>
            <person name="Brambilla E."/>
            <person name="Klenk H.-P."/>
            <person name="Eisen J.A."/>
        </authorList>
    </citation>
    <scope>NUCLEOTIDE SEQUENCE</scope>
    <source>
        <strain>P 36-108</strain>
    </source>
</reference>
<dbReference type="Gene3D" id="1.10.260.40">
    <property type="entry name" value="lambda repressor-like DNA-binding domains"/>
    <property type="match status" value="1"/>
</dbReference>
<keyword evidence="3" id="KW-1185">Reference proteome</keyword>
<dbReference type="GO" id="GO:0003677">
    <property type="term" value="F:DNA binding"/>
    <property type="evidence" value="ECO:0007669"/>
    <property type="project" value="InterPro"/>
</dbReference>
<dbReference type="SUPFAM" id="SSF47413">
    <property type="entry name" value="lambda repressor-like DNA-binding domains"/>
    <property type="match status" value="1"/>
</dbReference>
<evidence type="ECO:0000313" key="3">
    <source>
        <dbReference type="Proteomes" id="UP000008630"/>
    </source>
</evidence>
<evidence type="ECO:0000313" key="2">
    <source>
        <dbReference type="EMBL" id="ADV44759.1"/>
    </source>
</evidence>
<dbReference type="eggNOG" id="ENOG50312PY">
    <property type="taxonomic scope" value="Bacteria"/>
</dbReference>
<dbReference type="EMBL" id="CP002352">
    <property type="protein sequence ID" value="ADV44759.1"/>
    <property type="molecule type" value="Genomic_DNA"/>
</dbReference>
<dbReference type="STRING" id="693979.Bache_2821"/>
<dbReference type="RefSeq" id="WP_013548346.1">
    <property type="nucleotide sequence ID" value="NC_014933.1"/>
</dbReference>
<accession>E6SNA6</accession>
<dbReference type="HOGENOM" id="CLU_066192_32_1_10"/>
<dbReference type="Pfam" id="PF01381">
    <property type="entry name" value="HTH_3"/>
    <property type="match status" value="1"/>
</dbReference>
<evidence type="ECO:0000259" key="1">
    <source>
        <dbReference type="PROSITE" id="PS50943"/>
    </source>
</evidence>
<feature type="domain" description="HTH cro/C1-type" evidence="1">
    <location>
        <begin position="32"/>
        <end position="84"/>
    </location>
</feature>
<dbReference type="PROSITE" id="PS50943">
    <property type="entry name" value="HTH_CROC1"/>
    <property type="match status" value="1"/>
</dbReference>
<proteinExistence type="predicted"/>
<reference evidence="2 3" key="2">
    <citation type="journal article" date="2011" name="Stand. Genomic Sci.">
        <title>Complete genome sequence of Bacteroides helcogenes type strain (P 36-108).</title>
        <authorList>
            <person name="Pati A."/>
            <person name="Gronow S."/>
            <person name="Zeytun A."/>
            <person name="Lapidus A."/>
            <person name="Nolan M."/>
            <person name="Hammon N."/>
            <person name="Deshpande S."/>
            <person name="Cheng J.F."/>
            <person name="Tapia R."/>
            <person name="Han C."/>
            <person name="Goodwin L."/>
            <person name="Pitluck S."/>
            <person name="Liolios K."/>
            <person name="Pagani I."/>
            <person name="Ivanova N."/>
            <person name="Mavromatis K."/>
            <person name="Chen A."/>
            <person name="Palaniappan K."/>
            <person name="Land M."/>
            <person name="Hauser L."/>
            <person name="Chang Y.J."/>
            <person name="Jeffries C.D."/>
            <person name="Detter J.C."/>
            <person name="Brambilla E."/>
            <person name="Rohde M."/>
            <person name="Goker M."/>
            <person name="Woyke T."/>
            <person name="Bristow J."/>
            <person name="Eisen J.A."/>
            <person name="Markowitz V."/>
            <person name="Hugenholtz P."/>
            <person name="Kyrpides N.C."/>
            <person name="Klenk H.P."/>
            <person name="Lucas S."/>
        </authorList>
    </citation>
    <scope>NUCLEOTIDE SEQUENCE [LARGE SCALE GENOMIC DNA]</scope>
    <source>
        <strain evidence="3">ATCC 35417 / DSM 20613 / JCM 6297 / CCUG 15421 / P 36-108</strain>
    </source>
</reference>
<name>E6SNA6_BACT6</name>
<dbReference type="SMART" id="SM00530">
    <property type="entry name" value="HTH_XRE"/>
    <property type="match status" value="1"/>
</dbReference>
<dbReference type="AlphaFoldDB" id="E6SNA6"/>
<dbReference type="Proteomes" id="UP000008630">
    <property type="component" value="Chromosome"/>
</dbReference>